<dbReference type="HAMAP" id="MF_01357">
    <property type="entry name" value="NDH1_NuoC"/>
    <property type="match status" value="1"/>
</dbReference>
<protein>
    <submittedName>
        <fullName evidence="5">NADH dehydrogenase subunit 9</fullName>
    </submittedName>
</protein>
<gene>
    <name evidence="5" type="primary">nad9</name>
</gene>
<accession>A0A0K2RWJ9</accession>
<dbReference type="SUPFAM" id="SSF143243">
    <property type="entry name" value="Nqo5-like"/>
    <property type="match status" value="1"/>
</dbReference>
<evidence type="ECO:0000256" key="2">
    <source>
        <dbReference type="ARBA" id="ARBA00022448"/>
    </source>
</evidence>
<dbReference type="GO" id="GO:0016651">
    <property type="term" value="F:oxidoreductase activity, acting on NAD(P)H"/>
    <property type="evidence" value="ECO:0007669"/>
    <property type="project" value="InterPro"/>
</dbReference>
<evidence type="ECO:0000313" key="5">
    <source>
        <dbReference type="EMBL" id="BAS19184.1"/>
    </source>
</evidence>
<dbReference type="InterPro" id="IPR037232">
    <property type="entry name" value="NADH_quin_OxRdtase_su_C/D-like"/>
</dbReference>
<comment type="similarity">
    <text evidence="1 3">Belongs to the complex I 30 kDa subunit family.</text>
</comment>
<reference evidence="5" key="1">
    <citation type="journal article" date="2016" name="Curr. Genet.">
        <title>Sequencing and analysis of the complete organellar genomes of Parmales, a closely related group to Bacillariophyta (diatoms).</title>
        <authorList>
            <person name="Tajima N."/>
            <person name="Saitoh K."/>
            <person name="Sato S."/>
            <person name="Maruyama F."/>
            <person name="Ichinomiya M."/>
            <person name="Yoshikawa S."/>
            <person name="Kurokawa K."/>
            <person name="Ohta H."/>
            <person name="Tabata S."/>
            <person name="Kuwata A."/>
            <person name="Sato N."/>
        </authorList>
    </citation>
    <scope>NUCLEOTIDE SEQUENCE</scope>
</reference>
<evidence type="ECO:0000259" key="4">
    <source>
        <dbReference type="Pfam" id="PF00329"/>
    </source>
</evidence>
<dbReference type="NCBIfam" id="NF004733">
    <property type="entry name" value="PRK06074.1-5"/>
    <property type="match status" value="1"/>
</dbReference>
<dbReference type="InterPro" id="IPR010218">
    <property type="entry name" value="NADH_DH_suC"/>
</dbReference>
<dbReference type="PANTHER" id="PTHR10884">
    <property type="entry name" value="NADH DEHYDROGENASE UBIQUINONE IRON-SULFUR PROTEIN 3"/>
    <property type="match status" value="1"/>
</dbReference>
<proteinExistence type="inferred from homology"/>
<evidence type="ECO:0000256" key="3">
    <source>
        <dbReference type="RuleBase" id="RU003456"/>
    </source>
</evidence>
<dbReference type="Gene3D" id="3.30.460.80">
    <property type="entry name" value="NADH:ubiquinone oxidoreductase, 30kDa subunit"/>
    <property type="match status" value="1"/>
</dbReference>
<dbReference type="EMBL" id="AP014626">
    <property type="protein sequence ID" value="BAS19184.1"/>
    <property type="molecule type" value="Genomic_DNA"/>
</dbReference>
<dbReference type="InterPro" id="IPR001268">
    <property type="entry name" value="NADH_UbQ_OxRdtase_30kDa_su"/>
</dbReference>
<dbReference type="GeneID" id="25398367"/>
<dbReference type="PANTHER" id="PTHR10884:SF14">
    <property type="entry name" value="NADH DEHYDROGENASE [UBIQUINONE] IRON-SULFUR PROTEIN 3, MITOCHONDRIAL"/>
    <property type="match status" value="1"/>
</dbReference>
<dbReference type="NCBIfam" id="TIGR01961">
    <property type="entry name" value="NuoC_fam"/>
    <property type="match status" value="1"/>
</dbReference>
<dbReference type="PROSITE" id="PS00542">
    <property type="entry name" value="COMPLEX1_30K"/>
    <property type="match status" value="1"/>
</dbReference>
<dbReference type="RefSeq" id="YP_009163730.1">
    <property type="nucleotide sequence ID" value="NC_027747.1"/>
</dbReference>
<keyword evidence="3" id="KW-0520">NAD</keyword>
<name>A0A0K2RWJ9_9STRA</name>
<keyword evidence="2 3" id="KW-0813">Transport</keyword>
<evidence type="ECO:0000256" key="1">
    <source>
        <dbReference type="ARBA" id="ARBA00007569"/>
    </source>
</evidence>
<keyword evidence="5" id="KW-0496">Mitochondrion</keyword>
<organism evidence="5">
    <name type="scientific">Triparma laevis</name>
    <dbReference type="NCBI Taxonomy" id="1534972"/>
    <lineage>
        <taxon>Eukaryota</taxon>
        <taxon>Sar</taxon>
        <taxon>Stramenopiles</taxon>
        <taxon>Ochrophyta</taxon>
        <taxon>Bolidophyceae</taxon>
        <taxon>Parmales</taxon>
        <taxon>Triparmaceae</taxon>
        <taxon>Triparma</taxon>
    </lineage>
</organism>
<geneLocation type="mitochondrion" evidence="5"/>
<dbReference type="AlphaFoldDB" id="A0A0K2RWJ9"/>
<dbReference type="InterPro" id="IPR020396">
    <property type="entry name" value="NADH_UbQ_OxRdtase_CS"/>
</dbReference>
<sequence length="193" mass="22493">MNSLETLNLKLAKSLNSQLPLLNLELKYQQGSELILTVSPKHLISTLFFLKNSTAHQYKLLTCISGVDYPGRTDRFEVVYELLSLTFNSRIRVKTHVGEINSVDSAVALYPAADWWEREIWDLFGVFFKNHPDLRRILTDYGFEGHPLRKDFPLSGYVEVRYDERKKRVVCEPLSFAQEFRNFDFNSPWNLQG</sequence>
<feature type="domain" description="NADH:ubiquinone oxidoreductase 30kDa subunit" evidence="4">
    <location>
        <begin position="36"/>
        <end position="157"/>
    </location>
</feature>
<dbReference type="Pfam" id="PF00329">
    <property type="entry name" value="Complex1_30kDa"/>
    <property type="match status" value="1"/>
</dbReference>
<keyword evidence="3" id="KW-1278">Translocase</keyword>
<dbReference type="GO" id="GO:0008137">
    <property type="term" value="F:NADH dehydrogenase (ubiquinone) activity"/>
    <property type="evidence" value="ECO:0007669"/>
    <property type="project" value="InterPro"/>
</dbReference>